<dbReference type="Pfam" id="PF01808">
    <property type="entry name" value="AICARFT_IMPCHas"/>
    <property type="match status" value="1"/>
</dbReference>
<evidence type="ECO:0000313" key="2">
    <source>
        <dbReference type="Proteomes" id="UP000254785"/>
    </source>
</evidence>
<dbReference type="AlphaFoldDB" id="A0A376YHQ1"/>
<dbReference type="Proteomes" id="UP000254785">
    <property type="component" value="Unassembled WGS sequence"/>
</dbReference>
<dbReference type="PANTHER" id="PTHR11692:SF0">
    <property type="entry name" value="BIFUNCTIONAL PURINE BIOSYNTHESIS PROTEIN ATIC"/>
    <property type="match status" value="1"/>
</dbReference>
<dbReference type="PANTHER" id="PTHR11692">
    <property type="entry name" value="BIFUNCTIONAL PURINE BIOSYNTHESIS PROTEIN PURH"/>
    <property type="match status" value="1"/>
</dbReference>
<dbReference type="SUPFAM" id="SSF52335">
    <property type="entry name" value="Methylglyoxal synthase-like"/>
    <property type="match status" value="1"/>
</dbReference>
<dbReference type="InterPro" id="IPR002695">
    <property type="entry name" value="PurH-like"/>
</dbReference>
<protein>
    <submittedName>
        <fullName evidence="1">Bifunctional phosphoribosylaminoimidazolecarboxamide formyltransferase/IMP cyclohydrolase</fullName>
        <ecNumber evidence="1">2.1.2.3</ecNumber>
    </submittedName>
</protein>
<dbReference type="GO" id="GO:0006189">
    <property type="term" value="P:'de novo' IMP biosynthetic process"/>
    <property type="evidence" value="ECO:0007669"/>
    <property type="project" value="TreeGrafter"/>
</dbReference>
<gene>
    <name evidence="1" type="primary">purH_3</name>
    <name evidence="1" type="ORF">NCTC9117_05876</name>
</gene>
<name>A0A376YHQ1_ECOLX</name>
<organism evidence="1 2">
    <name type="scientific">Escherichia coli</name>
    <dbReference type="NCBI Taxonomy" id="562"/>
    <lineage>
        <taxon>Bacteria</taxon>
        <taxon>Pseudomonadati</taxon>
        <taxon>Pseudomonadota</taxon>
        <taxon>Gammaproteobacteria</taxon>
        <taxon>Enterobacterales</taxon>
        <taxon>Enterobacteriaceae</taxon>
        <taxon>Escherichia</taxon>
    </lineage>
</organism>
<sequence length="71" mass="8058">MVRSAAKNHKDVAIVVKSSDYDAIIKEMDDNEGSLTLATRFDLAIKAFEHHCRLRQHDCQLLRQHGSGLPR</sequence>
<proteinExistence type="predicted"/>
<dbReference type="EC" id="2.1.2.3" evidence="1"/>
<keyword evidence="1" id="KW-0808">Transferase</keyword>
<keyword evidence="1" id="KW-0378">Hydrolase</keyword>
<dbReference type="InterPro" id="IPR036914">
    <property type="entry name" value="MGS-like_dom_sf"/>
</dbReference>
<reference evidence="1 2" key="1">
    <citation type="submission" date="2018-06" db="EMBL/GenBank/DDBJ databases">
        <authorList>
            <consortium name="Pathogen Informatics"/>
            <person name="Doyle S."/>
        </authorList>
    </citation>
    <scope>NUCLEOTIDE SEQUENCE [LARGE SCALE GENOMIC DNA]</scope>
    <source>
        <strain evidence="1 2">NCTC9117</strain>
    </source>
</reference>
<dbReference type="GO" id="GO:0004643">
    <property type="term" value="F:phosphoribosylaminoimidazolecarboxamide formyltransferase activity"/>
    <property type="evidence" value="ECO:0007669"/>
    <property type="project" value="UniProtKB-EC"/>
</dbReference>
<dbReference type="GO" id="GO:0005829">
    <property type="term" value="C:cytosol"/>
    <property type="evidence" value="ECO:0007669"/>
    <property type="project" value="TreeGrafter"/>
</dbReference>
<dbReference type="GO" id="GO:0003937">
    <property type="term" value="F:IMP cyclohydrolase activity"/>
    <property type="evidence" value="ECO:0007669"/>
    <property type="project" value="InterPro"/>
</dbReference>
<dbReference type="Gene3D" id="3.40.50.1380">
    <property type="entry name" value="Methylglyoxal synthase-like domain"/>
    <property type="match status" value="1"/>
</dbReference>
<evidence type="ECO:0000313" key="1">
    <source>
        <dbReference type="EMBL" id="STJ83231.1"/>
    </source>
</evidence>
<accession>A0A376YHQ1</accession>
<dbReference type="EMBL" id="UGDC01000003">
    <property type="protein sequence ID" value="STJ83231.1"/>
    <property type="molecule type" value="Genomic_DNA"/>
</dbReference>